<name>X0X1I6_9ZZZZ</name>
<gene>
    <name evidence="1" type="ORF">S01H1_65436</name>
</gene>
<comment type="caution">
    <text evidence="1">The sequence shown here is derived from an EMBL/GenBank/DDBJ whole genome shotgun (WGS) entry which is preliminary data.</text>
</comment>
<proteinExistence type="predicted"/>
<protein>
    <recommendedName>
        <fullName evidence="2">DUF4469 domain-containing protein</fullName>
    </recommendedName>
</protein>
<accession>X0X1I6</accession>
<sequence length="132" mass="14784">TTVAVEAYLIDDTLEVAVTVRTKMRAAKLRIFKMLLVGPGWGRISPKTAETIAVTVGDEAPFPTTMGSKTEMKIITGTPTKELFRFEIPPAKMLPGGNYRIWVDVQNREGQDKGRIQRFKFDLKNLTQLISD</sequence>
<feature type="non-terminal residue" evidence="1">
    <location>
        <position position="1"/>
    </location>
</feature>
<organism evidence="1">
    <name type="scientific">marine sediment metagenome</name>
    <dbReference type="NCBI Taxonomy" id="412755"/>
    <lineage>
        <taxon>unclassified sequences</taxon>
        <taxon>metagenomes</taxon>
        <taxon>ecological metagenomes</taxon>
    </lineage>
</organism>
<reference evidence="1" key="1">
    <citation type="journal article" date="2014" name="Front. Microbiol.">
        <title>High frequency of phylogenetically diverse reductive dehalogenase-homologous genes in deep subseafloor sedimentary metagenomes.</title>
        <authorList>
            <person name="Kawai M."/>
            <person name="Futagami T."/>
            <person name="Toyoda A."/>
            <person name="Takaki Y."/>
            <person name="Nishi S."/>
            <person name="Hori S."/>
            <person name="Arai W."/>
            <person name="Tsubouchi T."/>
            <person name="Morono Y."/>
            <person name="Uchiyama I."/>
            <person name="Ito T."/>
            <person name="Fujiyama A."/>
            <person name="Inagaki F."/>
            <person name="Takami H."/>
        </authorList>
    </citation>
    <scope>NUCLEOTIDE SEQUENCE</scope>
    <source>
        <strain evidence="1">Expedition CK06-06</strain>
    </source>
</reference>
<evidence type="ECO:0000313" key="1">
    <source>
        <dbReference type="EMBL" id="GAG37064.1"/>
    </source>
</evidence>
<dbReference type="AlphaFoldDB" id="X0X1I6"/>
<dbReference type="EMBL" id="BARS01043198">
    <property type="protein sequence ID" value="GAG37064.1"/>
    <property type="molecule type" value="Genomic_DNA"/>
</dbReference>
<evidence type="ECO:0008006" key="2">
    <source>
        <dbReference type="Google" id="ProtNLM"/>
    </source>
</evidence>